<keyword evidence="3" id="KW-1185">Reference proteome</keyword>
<feature type="transmembrane region" description="Helical" evidence="1">
    <location>
        <begin position="160"/>
        <end position="179"/>
    </location>
</feature>
<evidence type="ECO:0000256" key="1">
    <source>
        <dbReference type="SAM" id="Phobius"/>
    </source>
</evidence>
<dbReference type="Proteomes" id="UP001652394">
    <property type="component" value="Unassembled WGS sequence"/>
</dbReference>
<dbReference type="InterPro" id="IPR021683">
    <property type="entry name" value="DUF3267"/>
</dbReference>
<feature type="transmembrane region" description="Helical" evidence="1">
    <location>
        <begin position="133"/>
        <end position="154"/>
    </location>
</feature>
<sequence length="209" mass="23865">MEKEKKGRSDRQKIVENYERQKAILLKQGYREKAEIISVIRANVMVAVTSLPLGIAVLFVWKVFDRGSWWTQGWDTVLMWFLFILSVIMHEVLHGVAWCIGAKEGWKSIYIGMMWETLTPYCHCKKPLSPGTYLFGCLFPGMILGIGIYVAAFITGSAVLLWLSILNILGAGGDIWIAWRVRKYHTGYVLDHPMECGFLIFQKQDSNNA</sequence>
<accession>A0ABT2T9W2</accession>
<feature type="transmembrane region" description="Helical" evidence="1">
    <location>
        <begin position="77"/>
        <end position="100"/>
    </location>
</feature>
<keyword evidence="1" id="KW-0812">Transmembrane</keyword>
<organism evidence="2 3">
    <name type="scientific">Faecalicatena acetigenes</name>
    <dbReference type="NCBI Taxonomy" id="2981790"/>
    <lineage>
        <taxon>Bacteria</taxon>
        <taxon>Bacillati</taxon>
        <taxon>Bacillota</taxon>
        <taxon>Clostridia</taxon>
        <taxon>Lachnospirales</taxon>
        <taxon>Lachnospiraceae</taxon>
        <taxon>Faecalicatena</taxon>
    </lineage>
</organism>
<dbReference type="RefSeq" id="WP_059066666.1">
    <property type="nucleotide sequence ID" value="NZ_JAOQJX010000005.1"/>
</dbReference>
<keyword evidence="1" id="KW-1133">Transmembrane helix</keyword>
<feature type="transmembrane region" description="Helical" evidence="1">
    <location>
        <begin position="40"/>
        <end position="61"/>
    </location>
</feature>
<evidence type="ECO:0000313" key="3">
    <source>
        <dbReference type="Proteomes" id="UP001652394"/>
    </source>
</evidence>
<keyword evidence="1" id="KW-0472">Membrane</keyword>
<protein>
    <submittedName>
        <fullName evidence="2">DUF3267 domain-containing protein</fullName>
    </submittedName>
</protein>
<comment type="caution">
    <text evidence="2">The sequence shown here is derived from an EMBL/GenBank/DDBJ whole genome shotgun (WGS) entry which is preliminary data.</text>
</comment>
<reference evidence="2 3" key="1">
    <citation type="journal article" date="2021" name="ISME Commun">
        <title>Automated analysis of genomic sequences facilitates high-throughput and comprehensive description of bacteria.</title>
        <authorList>
            <person name="Hitch T.C.A."/>
        </authorList>
    </citation>
    <scope>NUCLEOTIDE SEQUENCE [LARGE SCALE GENOMIC DNA]</scope>
    <source>
        <strain evidence="2 3">H2_18</strain>
    </source>
</reference>
<evidence type="ECO:0000313" key="2">
    <source>
        <dbReference type="EMBL" id="MCU6747022.1"/>
    </source>
</evidence>
<proteinExistence type="predicted"/>
<dbReference type="EMBL" id="JAOQJX010000005">
    <property type="protein sequence ID" value="MCU6747022.1"/>
    <property type="molecule type" value="Genomic_DNA"/>
</dbReference>
<dbReference type="Pfam" id="PF11667">
    <property type="entry name" value="DUF3267"/>
    <property type="match status" value="1"/>
</dbReference>
<name>A0ABT2T9W2_9FIRM</name>
<gene>
    <name evidence="2" type="ORF">OCV51_05040</name>
</gene>